<dbReference type="Gene3D" id="3.40.50.12780">
    <property type="entry name" value="N-terminal domain of ligase-like"/>
    <property type="match status" value="1"/>
</dbReference>
<dbReference type="InterPro" id="IPR037069">
    <property type="entry name" value="AcylCoA_DH/ox_N_sf"/>
</dbReference>
<dbReference type="SUPFAM" id="SSF47336">
    <property type="entry name" value="ACP-like"/>
    <property type="match status" value="1"/>
</dbReference>
<dbReference type="Pfam" id="PF00501">
    <property type="entry name" value="AMP-binding"/>
    <property type="match status" value="1"/>
</dbReference>
<dbReference type="GO" id="GO:0031177">
    <property type="term" value="F:phosphopantetheine binding"/>
    <property type="evidence" value="ECO:0007669"/>
    <property type="project" value="InterPro"/>
</dbReference>
<keyword evidence="6 12" id="KW-0436">Ligase</keyword>
<evidence type="ECO:0000256" key="6">
    <source>
        <dbReference type="ARBA" id="ARBA00022598"/>
    </source>
</evidence>
<comment type="cofactor">
    <cofactor evidence="1">
        <name>FAD</name>
        <dbReference type="ChEBI" id="CHEBI:57692"/>
    </cofactor>
</comment>
<dbReference type="eggNOG" id="COG1960">
    <property type="taxonomic scope" value="Bacteria"/>
</dbReference>
<dbReference type="SMART" id="SM00823">
    <property type="entry name" value="PKS_PP"/>
    <property type="match status" value="1"/>
</dbReference>
<dbReference type="InterPro" id="IPR006091">
    <property type="entry name" value="Acyl-CoA_Oxase/DH_mid-dom"/>
</dbReference>
<dbReference type="eggNOG" id="COG0318">
    <property type="taxonomic scope" value="Bacteria"/>
</dbReference>
<dbReference type="Gene3D" id="3.30.300.30">
    <property type="match status" value="1"/>
</dbReference>
<dbReference type="EMBL" id="CP001037">
    <property type="protein sequence ID" value="ACC80702.1"/>
    <property type="molecule type" value="Genomic_DNA"/>
</dbReference>
<dbReference type="InterPro" id="IPR042099">
    <property type="entry name" value="ANL_N_sf"/>
</dbReference>
<dbReference type="EC" id="6.2.1.3" evidence="12"/>
<dbReference type="PROSITE" id="PS00455">
    <property type="entry name" value="AMP_BINDING"/>
    <property type="match status" value="1"/>
</dbReference>
<reference evidence="13" key="1">
    <citation type="submission" date="2008-04" db="EMBL/GenBank/DDBJ databases">
        <title>Complete sequence of chromosome of Nostoc punctiforme ATCC 29133.</title>
        <authorList>
            <consortium name="US DOE Joint Genome Institute"/>
            <person name="Copeland A."/>
            <person name="Lucas S."/>
            <person name="Lapidus A."/>
            <person name="Glavina del Rio T."/>
            <person name="Dalin E."/>
            <person name="Tice H."/>
            <person name="Pitluck S."/>
            <person name="Chain P."/>
            <person name="Malfatti S."/>
            <person name="Shin M."/>
            <person name="Vergez L."/>
            <person name="Schmutz J."/>
            <person name="Larimer F."/>
            <person name="Land M."/>
            <person name="Hauser L."/>
            <person name="Kyrpides N."/>
            <person name="Kim E."/>
            <person name="Meeks J.C."/>
            <person name="Elhai J."/>
            <person name="Campbell E.L."/>
            <person name="Thiel T."/>
            <person name="Longmire J."/>
            <person name="Potts M."/>
            <person name="Atlas R."/>
        </authorList>
    </citation>
    <scope>NUCLEOTIDE SEQUENCE [LARGE SCALE GENOMIC DNA]</scope>
    <source>
        <strain evidence="13">ATCC 29133 / PCC 73102</strain>
    </source>
</reference>
<keyword evidence="4" id="KW-0596">Phosphopantetheine</keyword>
<dbReference type="InterPro" id="IPR046373">
    <property type="entry name" value="Acyl-CoA_Oxase/DH_mid-dom_sf"/>
</dbReference>
<evidence type="ECO:0000256" key="9">
    <source>
        <dbReference type="ARBA" id="ARBA00022832"/>
    </source>
</evidence>
<dbReference type="GO" id="GO:0070566">
    <property type="term" value="F:adenylyltransferase activity"/>
    <property type="evidence" value="ECO:0007669"/>
    <property type="project" value="TreeGrafter"/>
</dbReference>
<dbReference type="PROSITE" id="PS00012">
    <property type="entry name" value="PHOSPHOPANTETHEINE"/>
    <property type="match status" value="1"/>
</dbReference>
<comment type="similarity">
    <text evidence="3">Belongs to the acyl-CoA dehydrogenase family.</text>
</comment>
<dbReference type="PANTHER" id="PTHR22754">
    <property type="entry name" value="DISCO-INTERACTING PROTEIN 2 DIP2 -RELATED"/>
    <property type="match status" value="1"/>
</dbReference>
<dbReference type="InterPro" id="IPR009075">
    <property type="entry name" value="AcylCo_DH/oxidase_C"/>
</dbReference>
<evidence type="ECO:0000256" key="7">
    <source>
        <dbReference type="ARBA" id="ARBA00022630"/>
    </source>
</evidence>
<dbReference type="SUPFAM" id="SSF56645">
    <property type="entry name" value="Acyl-CoA dehydrogenase NM domain-like"/>
    <property type="match status" value="1"/>
</dbReference>
<evidence type="ECO:0000256" key="4">
    <source>
        <dbReference type="ARBA" id="ARBA00022450"/>
    </source>
</evidence>
<dbReference type="FunFam" id="3.40.50.12780:FF:000013">
    <property type="entry name" value="Long-chain-fatty-acid--AMP ligase FadD32"/>
    <property type="match status" value="1"/>
</dbReference>
<proteinExistence type="inferred from homology"/>
<evidence type="ECO:0000256" key="2">
    <source>
        <dbReference type="ARBA" id="ARBA00006432"/>
    </source>
</evidence>
<evidence type="ECO:0000256" key="10">
    <source>
        <dbReference type="ARBA" id="ARBA00023098"/>
    </source>
</evidence>
<evidence type="ECO:0000256" key="3">
    <source>
        <dbReference type="ARBA" id="ARBA00009347"/>
    </source>
</evidence>
<dbReference type="PhylomeDB" id="B2J542"/>
<gene>
    <name evidence="12" type="ordered locus">Npun_R2083</name>
</gene>
<dbReference type="RefSeq" id="WP_012408707.1">
    <property type="nucleotide sequence ID" value="NC_010628.1"/>
</dbReference>
<dbReference type="EC" id="1.3.8.4" evidence="12"/>
<dbReference type="GO" id="GO:0004467">
    <property type="term" value="F:long-chain fatty acid-CoA ligase activity"/>
    <property type="evidence" value="ECO:0007669"/>
    <property type="project" value="UniProtKB-EC"/>
</dbReference>
<dbReference type="GO" id="GO:0008470">
    <property type="term" value="F:3-methylbutanoyl-CoA dehydrogenase activity"/>
    <property type="evidence" value="ECO:0007669"/>
    <property type="project" value="UniProtKB-EC"/>
</dbReference>
<evidence type="ECO:0000256" key="5">
    <source>
        <dbReference type="ARBA" id="ARBA00022553"/>
    </source>
</evidence>
<dbReference type="GO" id="GO:0006633">
    <property type="term" value="P:fatty acid biosynthetic process"/>
    <property type="evidence" value="ECO:0007669"/>
    <property type="project" value="TreeGrafter"/>
</dbReference>
<dbReference type="SUPFAM" id="SSF47203">
    <property type="entry name" value="Acyl-CoA dehydrogenase C-terminal domain-like"/>
    <property type="match status" value="1"/>
</dbReference>
<dbReference type="InterPro" id="IPR025110">
    <property type="entry name" value="AMP-bd_C"/>
</dbReference>
<dbReference type="Gene3D" id="1.10.540.10">
    <property type="entry name" value="Acyl-CoA dehydrogenase/oxidase, N-terminal domain"/>
    <property type="match status" value="1"/>
</dbReference>
<dbReference type="EnsemblBacteria" id="ACC80702">
    <property type="protein sequence ID" value="ACC80702"/>
    <property type="gene ID" value="Npun_R2083"/>
</dbReference>
<dbReference type="SMART" id="SM01294">
    <property type="entry name" value="PKS_PP_betabranch"/>
    <property type="match status" value="1"/>
</dbReference>
<name>B2J542_NOSP7</name>
<dbReference type="GO" id="GO:0005886">
    <property type="term" value="C:plasma membrane"/>
    <property type="evidence" value="ECO:0007669"/>
    <property type="project" value="TreeGrafter"/>
</dbReference>
<dbReference type="InterPro" id="IPR009081">
    <property type="entry name" value="PP-bd_ACP"/>
</dbReference>
<dbReference type="CDD" id="cd00567">
    <property type="entry name" value="ACAD"/>
    <property type="match status" value="1"/>
</dbReference>
<dbReference type="Pfam" id="PF23024">
    <property type="entry name" value="AMP-dom_DIP2-like"/>
    <property type="match status" value="1"/>
</dbReference>
<dbReference type="Gene3D" id="1.20.140.10">
    <property type="entry name" value="Butyryl-CoA Dehydrogenase, subunit A, domain 3"/>
    <property type="match status" value="1"/>
</dbReference>
<dbReference type="InterPro" id="IPR020845">
    <property type="entry name" value="AMP-binding_CS"/>
</dbReference>
<dbReference type="Gene3D" id="1.10.1200.10">
    <property type="entry name" value="ACP-like"/>
    <property type="match status" value="1"/>
</dbReference>
<evidence type="ECO:0000256" key="1">
    <source>
        <dbReference type="ARBA" id="ARBA00001974"/>
    </source>
</evidence>
<dbReference type="STRING" id="63737.Npun_R2083"/>
<dbReference type="Gene3D" id="2.40.110.10">
    <property type="entry name" value="Butyryl-CoA Dehydrogenase, subunit A, domain 2"/>
    <property type="match status" value="1"/>
</dbReference>
<feature type="domain" description="Carrier" evidence="11">
    <location>
        <begin position="1162"/>
        <end position="1236"/>
    </location>
</feature>
<dbReference type="InterPro" id="IPR013786">
    <property type="entry name" value="AcylCoA_DH/ox_N"/>
</dbReference>
<dbReference type="InterPro" id="IPR009100">
    <property type="entry name" value="AcylCoA_DH/oxidase_NM_dom_sf"/>
</dbReference>
<dbReference type="Pfam" id="PF02770">
    <property type="entry name" value="Acyl-CoA_dh_M"/>
    <property type="match status" value="1"/>
</dbReference>
<dbReference type="InterPro" id="IPR036736">
    <property type="entry name" value="ACP-like_sf"/>
</dbReference>
<dbReference type="HOGENOM" id="CLU_002737_0_0_3"/>
<dbReference type="InterPro" id="IPR045851">
    <property type="entry name" value="AMP-bd_C_sf"/>
</dbReference>
<dbReference type="GO" id="GO:0050660">
    <property type="term" value="F:flavin adenine dinucleotide binding"/>
    <property type="evidence" value="ECO:0007669"/>
    <property type="project" value="InterPro"/>
</dbReference>
<dbReference type="InterPro" id="IPR000873">
    <property type="entry name" value="AMP-dep_synth/lig_dom"/>
</dbReference>
<organism evidence="12 13">
    <name type="scientific">Nostoc punctiforme (strain ATCC 29133 / PCC 73102)</name>
    <dbReference type="NCBI Taxonomy" id="63737"/>
    <lineage>
        <taxon>Bacteria</taxon>
        <taxon>Bacillati</taxon>
        <taxon>Cyanobacteriota</taxon>
        <taxon>Cyanophyceae</taxon>
        <taxon>Nostocales</taxon>
        <taxon>Nostocaceae</taxon>
        <taxon>Nostoc</taxon>
    </lineage>
</organism>
<evidence type="ECO:0000313" key="13">
    <source>
        <dbReference type="Proteomes" id="UP000001191"/>
    </source>
</evidence>
<dbReference type="Pfam" id="PF00441">
    <property type="entry name" value="Acyl-CoA_dh_1"/>
    <property type="match status" value="1"/>
</dbReference>
<comment type="similarity">
    <text evidence="2">Belongs to the ATP-dependent AMP-binding enzyme family.</text>
</comment>
<dbReference type="PROSITE" id="PS50075">
    <property type="entry name" value="CARRIER"/>
    <property type="match status" value="1"/>
</dbReference>
<keyword evidence="10" id="KW-0443">Lipid metabolism</keyword>
<dbReference type="Proteomes" id="UP000001191">
    <property type="component" value="Chromosome"/>
</dbReference>
<keyword evidence="8" id="KW-0274">FAD</keyword>
<keyword evidence="12" id="KW-0560">Oxidoreductase</keyword>
<evidence type="ECO:0000256" key="8">
    <source>
        <dbReference type="ARBA" id="ARBA00022827"/>
    </source>
</evidence>
<dbReference type="KEGG" id="npu:Npun_R2083"/>
<keyword evidence="5" id="KW-0597">Phosphoprotein</keyword>
<dbReference type="CDD" id="cd05931">
    <property type="entry name" value="FAAL"/>
    <property type="match status" value="1"/>
</dbReference>
<dbReference type="Pfam" id="PF00550">
    <property type="entry name" value="PP-binding"/>
    <property type="match status" value="1"/>
</dbReference>
<dbReference type="SUPFAM" id="SSF56801">
    <property type="entry name" value="Acetyl-CoA synthetase-like"/>
    <property type="match status" value="1"/>
</dbReference>
<accession>B2J542</accession>
<protein>
    <submittedName>
        <fullName evidence="12">AMP-dependent synthetase and ligase</fullName>
        <ecNumber evidence="12">1.3.8.4</ecNumber>
        <ecNumber evidence="12">6.2.1.3</ecNumber>
    </submittedName>
</protein>
<dbReference type="InterPro" id="IPR040097">
    <property type="entry name" value="FAAL/FAAC"/>
</dbReference>
<dbReference type="OrthoDB" id="9803968at2"/>
<keyword evidence="9" id="KW-0276">Fatty acid metabolism</keyword>
<evidence type="ECO:0000259" key="11">
    <source>
        <dbReference type="PROSITE" id="PS50075"/>
    </source>
</evidence>
<dbReference type="InterPro" id="IPR020806">
    <property type="entry name" value="PKS_PP-bd"/>
</dbReference>
<evidence type="ECO:0000313" key="12">
    <source>
        <dbReference type="EMBL" id="ACC80702.1"/>
    </source>
</evidence>
<keyword evidence="7" id="KW-0285">Flavoprotein</keyword>
<dbReference type="InterPro" id="IPR006162">
    <property type="entry name" value="Ppantetheine_attach_site"/>
</dbReference>
<sequence>MNNQFKDLVELLLTRAKEQPSRIAYTFLLDGEDESQSIQISYQELDRQARAIAIHLQSIMNAGDVYDGQSPRALMLYPAGLDFITAFFGCLYAGIVPIPAYPPRQNHKLSRLEAIVLDAEAKIVLTTSGVMANLKDIGKYSSALAEIEWLPTNDLILGDGSSWVRPEINGETLAFLQYTSGSTGTPKGVMVTHDNLLRNSADLDLGWDHDENSVIVTWLPTFHDMGLIYGMLQPLYKGCTCYMMAPVSFLQKPIRWLQAISRYRGTHSGAPNFAYKLCAEKITPEQRAKLDLSSWRMALNGAEPVRADVLEEFVEAFKPSGFDGRAFCPGYGLAEATLKVSAVRSKDLPVYLHVDAEALEQHRVVEVSANHPRCRQFVGCGWTEIDTQIVIVNPETLTQRGDDEVGEIWASGSTIPLGYWNRPEATAETFQAYLKDTKAGPYLRTGDLGFVHNGELFVTGRIKDVIIIRGRNHYPQDIELTVEKSHPALRPTCTAAFTVEIEGEERLIVAQEIERLHLRKLDVEEVVGAIRRAVSQQHELQLYAVILLKTATIPKTSSGKIQRRTCRAKFVENALEVVGEWKFETEAESEVPVQSVVSKTKADNIIEWLRGYAGDRINSRLIDERRCIPPYIVLDFGNRGLLGMQIPEEYGGLALSYRDTFRVFEQLAAIDLTLASFVAVHHVLGTRPILNYAPENVRQEILPLLAGGRELAGFAITEQTAGSNPRAIATRAIPDAGGWRIRGEKIWIGHGSWAGVTNVFAQTLDANNQPTGISSFIIRQGTPGFSQGPEALTMGVRGMVQNTIYLKDVLVTPENLLGTLNNGMEVAQDAMMHGRLIIGVMSLGGMKRCAQLMLRYSSRRSVSTGRLLNNPISLVWLSDLTAAITSLETLLFKIADLLDQGRAIPQEAFTACKTAGPELVWQAADRLVQMLGGRGYIETNIAPQILRDARLFRIFEGPTETLNMFLGSRAMNQSAELHRFLSEELGAPTVAKNLVVAVDQIKTHLTSVQPAFLESKSAQHWAYIRTGEVVTFAILLAAVQGELERSPSAELQRAVTWAKLQFEQKLASVLTGTPAEKILSDAEAVSAQISDYIAAIGDVVQTSAGENHNLDELLQLEAVGEVAEDEGAGEELLTDAINLVPYTDAINRVSTPNSCTDAIHRVSIQNWLEKWLIKKLRIAARSVNANTSFADYGLDSVMAVELAQDLEEWLKYPLESTILWNFPTVKSLAEHLAFLATTPEPQDSVKVSAKAVFEFIPPTTTPLETSIAQELAKLENLLGKNGRR</sequence>
<reference evidence="12 13" key="2">
    <citation type="journal article" date="2013" name="Plant Physiol.">
        <title>A Nostoc punctiforme Sugar Transporter Necessary to Establish a Cyanobacterium-Plant Symbiosis.</title>
        <authorList>
            <person name="Ekman M."/>
            <person name="Picossi S."/>
            <person name="Campbell E.L."/>
            <person name="Meeks J.C."/>
            <person name="Flores E."/>
        </authorList>
    </citation>
    <scope>NUCLEOTIDE SEQUENCE [LARGE SCALE GENOMIC DNA]</scope>
    <source>
        <strain evidence="13">ATCC 29133 / PCC 73102</strain>
    </source>
</reference>
<dbReference type="InterPro" id="IPR036250">
    <property type="entry name" value="AcylCo_DH-like_C"/>
</dbReference>
<dbReference type="PANTHER" id="PTHR22754:SF32">
    <property type="entry name" value="DISCO-INTERACTING PROTEIN 2"/>
    <property type="match status" value="1"/>
</dbReference>
<dbReference type="Pfam" id="PF02771">
    <property type="entry name" value="Acyl-CoA_dh_N"/>
    <property type="match status" value="1"/>
</dbReference>
<dbReference type="eggNOG" id="COG0236">
    <property type="taxonomic scope" value="Bacteria"/>
</dbReference>
<dbReference type="GO" id="GO:0071766">
    <property type="term" value="P:Actinobacterium-type cell wall biogenesis"/>
    <property type="evidence" value="ECO:0007669"/>
    <property type="project" value="UniProtKB-ARBA"/>
</dbReference>
<keyword evidence="13" id="KW-1185">Reference proteome</keyword>